<sequence>MEKTPAFTIENFIESWNGAFPNHPLTAADLKKPLEVMKALLAIFDRLDIDREAILKPPPEENRTESLMYYWDLLPVINMTRVINRFVSEMPQVGATISIIHLLQPTVTTSHSILLLLVNLMLFNEDRLRDIAPYEEELFAKTNQVKLLEDKRDKLIILLNEQAEEKGKRSERLEKLDQDIKIYEEELKQENEALVEDKLELETAENEHRRTQTILEQKKTHRDTLLAEVEKKKALRVYDAEDIKAQAEQAARNVQDAEKKLNDLKTTLMQKENSLKNLQTIKPNLDTANNLLYEMSKLMESVREYETGDLEADSKDGELEVLNTELSELEVQLQELKTAREEEGQKMRENNMKRQREREILISNLHEAEERDRKYQEQSIRDTQRIEELKKAIQKYEQEKTDCLAQIDKIKDDFTNGLPSCSGLESSGPSQLRASFLTVAHLLLRNVPSALALKFLLTDSFLAVIRFCRGLTHFGSVEVSPNPEMYFNGPSELRKISKE</sequence>
<feature type="coiled-coil region" evidence="1">
    <location>
        <begin position="145"/>
        <end position="207"/>
    </location>
</feature>
<evidence type="ECO:0000256" key="1">
    <source>
        <dbReference type="SAM" id="Coils"/>
    </source>
</evidence>
<feature type="coiled-coil region" evidence="1">
    <location>
        <begin position="240"/>
        <end position="281"/>
    </location>
</feature>
<dbReference type="AlphaFoldDB" id="A0A8J2REF0"/>
<comment type="caution">
    <text evidence="2">The sequence shown here is derived from an EMBL/GenBank/DDBJ whole genome shotgun (WGS) entry which is preliminary data.</text>
</comment>
<evidence type="ECO:0000313" key="3">
    <source>
        <dbReference type="Proteomes" id="UP000789524"/>
    </source>
</evidence>
<protein>
    <submittedName>
        <fullName evidence="2">(African queen) hypothetical protein</fullName>
    </submittedName>
</protein>
<evidence type="ECO:0000313" key="2">
    <source>
        <dbReference type="EMBL" id="CAG9579046.1"/>
    </source>
</evidence>
<accession>A0A8J2REF0</accession>
<dbReference type="Gene3D" id="1.10.418.60">
    <property type="entry name" value="Ncd80 complex, Nuf2 subunit"/>
    <property type="match status" value="1"/>
</dbReference>
<reference evidence="2" key="1">
    <citation type="submission" date="2021-09" db="EMBL/GenBank/DDBJ databases">
        <authorList>
            <person name="Martin H S."/>
        </authorList>
    </citation>
    <scope>NUCLEOTIDE SEQUENCE</scope>
</reference>
<dbReference type="OrthoDB" id="7464803at2759"/>
<keyword evidence="1" id="KW-0175">Coiled coil</keyword>
<feature type="coiled-coil region" evidence="1">
    <location>
        <begin position="312"/>
        <end position="413"/>
    </location>
</feature>
<proteinExistence type="predicted"/>
<keyword evidence="3" id="KW-1185">Reference proteome</keyword>
<organism evidence="2 3">
    <name type="scientific">Danaus chrysippus</name>
    <name type="common">African queen</name>
    <dbReference type="NCBI Taxonomy" id="151541"/>
    <lineage>
        <taxon>Eukaryota</taxon>
        <taxon>Metazoa</taxon>
        <taxon>Ecdysozoa</taxon>
        <taxon>Arthropoda</taxon>
        <taxon>Hexapoda</taxon>
        <taxon>Insecta</taxon>
        <taxon>Pterygota</taxon>
        <taxon>Neoptera</taxon>
        <taxon>Endopterygota</taxon>
        <taxon>Lepidoptera</taxon>
        <taxon>Glossata</taxon>
        <taxon>Ditrysia</taxon>
        <taxon>Papilionoidea</taxon>
        <taxon>Nymphalidae</taxon>
        <taxon>Danainae</taxon>
        <taxon>Danaini</taxon>
        <taxon>Danaina</taxon>
        <taxon>Danaus</taxon>
        <taxon>Anosia</taxon>
    </lineage>
</organism>
<dbReference type="Proteomes" id="UP000789524">
    <property type="component" value="Unassembled WGS sequence"/>
</dbReference>
<dbReference type="EMBL" id="CAKASE010000078">
    <property type="protein sequence ID" value="CAG9579046.1"/>
    <property type="molecule type" value="Genomic_DNA"/>
</dbReference>
<dbReference type="InterPro" id="IPR038275">
    <property type="entry name" value="Nuf2_N_sf"/>
</dbReference>
<gene>
    <name evidence="2" type="ORF">DCHRY22_LOCUS13039</name>
</gene>
<name>A0A8J2REF0_9NEOP</name>